<dbReference type="GO" id="GO:0005524">
    <property type="term" value="F:ATP binding"/>
    <property type="evidence" value="ECO:0007669"/>
    <property type="project" value="UniProtKB-KW"/>
</dbReference>
<dbReference type="EMBL" id="CP092625">
    <property type="protein sequence ID" value="UMM44262.1"/>
    <property type="molecule type" value="Genomic_DNA"/>
</dbReference>
<dbReference type="SUPFAM" id="SSF52540">
    <property type="entry name" value="P-loop containing nucleoside triphosphate hydrolases"/>
    <property type="match status" value="2"/>
</dbReference>
<protein>
    <recommendedName>
        <fullName evidence="1">ATP-dependent DNA helicase</fullName>
        <ecNumber evidence="1">5.6.2.3</ecNumber>
    </recommendedName>
</protein>
<accession>A0AAE9FLZ4</accession>
<organism evidence="3 4">
    <name type="scientific">Caenorhabditis briggsae</name>
    <dbReference type="NCBI Taxonomy" id="6238"/>
    <lineage>
        <taxon>Eukaryota</taxon>
        <taxon>Metazoa</taxon>
        <taxon>Ecdysozoa</taxon>
        <taxon>Nematoda</taxon>
        <taxon>Chromadorea</taxon>
        <taxon>Rhabditida</taxon>
        <taxon>Rhabditina</taxon>
        <taxon>Rhabditomorpha</taxon>
        <taxon>Rhabditoidea</taxon>
        <taxon>Rhabditidae</taxon>
        <taxon>Peloderinae</taxon>
        <taxon>Caenorhabditis</taxon>
    </lineage>
</organism>
<feature type="domain" description="DNA helicase Pif1-like DEAD-box helicase" evidence="2">
    <location>
        <begin position="62"/>
        <end position="250"/>
    </location>
</feature>
<reference evidence="3 4" key="1">
    <citation type="submission" date="2022-04" db="EMBL/GenBank/DDBJ databases">
        <title>Chromosome-level reference genomes for two strains of Caenorhabditis briggsae: an improved platform for comparative genomics.</title>
        <authorList>
            <person name="Stevens L."/>
            <person name="Andersen E."/>
        </authorList>
    </citation>
    <scope>NUCLEOTIDE SEQUENCE [LARGE SCALE GENOMIC DNA]</scope>
    <source>
        <strain evidence="3">VX34</strain>
        <tissue evidence="3">Whole-organism</tissue>
    </source>
</reference>
<dbReference type="InterPro" id="IPR027417">
    <property type="entry name" value="P-loop_NTPase"/>
</dbReference>
<keyword evidence="1" id="KW-0547">Nucleotide-binding</keyword>
<dbReference type="AlphaFoldDB" id="A0AAE9FLZ4"/>
<keyword evidence="1" id="KW-0378">Hydrolase</keyword>
<dbReference type="GO" id="GO:0043139">
    <property type="term" value="F:5'-3' DNA helicase activity"/>
    <property type="evidence" value="ECO:0007669"/>
    <property type="project" value="UniProtKB-EC"/>
</dbReference>
<dbReference type="Pfam" id="PF05970">
    <property type="entry name" value="PIF1"/>
    <property type="match status" value="1"/>
</dbReference>
<dbReference type="InterPro" id="IPR051055">
    <property type="entry name" value="PIF1_helicase"/>
</dbReference>
<keyword evidence="1" id="KW-0227">DNA damage</keyword>
<keyword evidence="1" id="KW-0067">ATP-binding</keyword>
<dbReference type="PANTHER" id="PTHR47642">
    <property type="entry name" value="ATP-DEPENDENT DNA HELICASE"/>
    <property type="match status" value="1"/>
</dbReference>
<keyword evidence="4" id="KW-1185">Reference proteome</keyword>
<dbReference type="GO" id="GO:0006281">
    <property type="term" value="P:DNA repair"/>
    <property type="evidence" value="ECO:0007669"/>
    <property type="project" value="UniProtKB-KW"/>
</dbReference>
<name>A0AAE9FLZ4_CAEBR</name>
<dbReference type="EC" id="5.6.2.3" evidence="1"/>
<evidence type="ECO:0000256" key="1">
    <source>
        <dbReference type="RuleBase" id="RU363044"/>
    </source>
</evidence>
<dbReference type="Gene3D" id="3.40.50.300">
    <property type="entry name" value="P-loop containing nucleotide triphosphate hydrolases"/>
    <property type="match status" value="1"/>
</dbReference>
<dbReference type="GO" id="GO:0000723">
    <property type="term" value="P:telomere maintenance"/>
    <property type="evidence" value="ECO:0007669"/>
    <property type="project" value="InterPro"/>
</dbReference>
<keyword evidence="1" id="KW-0233">DNA recombination</keyword>
<dbReference type="InterPro" id="IPR010285">
    <property type="entry name" value="DNA_helicase_pif1-like_DEAD"/>
</dbReference>
<comment type="catalytic activity">
    <reaction evidence="1">
        <text>ATP + H2O = ADP + phosphate + H(+)</text>
        <dbReference type="Rhea" id="RHEA:13065"/>
        <dbReference type="ChEBI" id="CHEBI:15377"/>
        <dbReference type="ChEBI" id="CHEBI:15378"/>
        <dbReference type="ChEBI" id="CHEBI:30616"/>
        <dbReference type="ChEBI" id="CHEBI:43474"/>
        <dbReference type="ChEBI" id="CHEBI:456216"/>
        <dbReference type="EC" id="5.6.2.3"/>
    </reaction>
</comment>
<evidence type="ECO:0000313" key="3">
    <source>
        <dbReference type="EMBL" id="UMM44262.1"/>
    </source>
</evidence>
<comment type="cofactor">
    <cofactor evidence="1">
        <name>Mg(2+)</name>
        <dbReference type="ChEBI" id="CHEBI:18420"/>
    </cofactor>
</comment>
<keyword evidence="1" id="KW-0234">DNA repair</keyword>
<dbReference type="GO" id="GO:0006310">
    <property type="term" value="P:DNA recombination"/>
    <property type="evidence" value="ECO:0007669"/>
    <property type="project" value="UniProtKB-KW"/>
</dbReference>
<gene>
    <name evidence="3" type="ORF">L5515_019445</name>
</gene>
<keyword evidence="1" id="KW-0347">Helicase</keyword>
<sequence>MNDLTVSTLRDQITKVRESCASLNDFVEKFVKASGLNGNDIINVPLLFGSQEKTTVVVDGFQLNHDQLRIFNKVMSKLRSSQNDPFHIFVSGAAGTGKTLLLKALRNEIRSMLNEDACMVTTHTFAGAKSIDGATIHSTFSIPVSKPNSSPYQTPQKKNNFMENKMKKLKIVLIDGINFVDAQLFQAIDQKLRAIINTQKPFGGVSIVVFGDLFQMSPINGNPIWKDPSVKNLWNVMQLEELTRNERVSDPDEILMFDVLRSGGNILTQAVVENLKQACAMRGDSVNDVIQELQNLRNQYPDKRFAVLCNTNAIVDKINEQFLQQLGNKKTLYGKDAVKNLRGPTSIYNQTGKSEKMNLEICIGSQVMLTTNYHPYTYGAIGKVMECNEEIITVKFPTGTAQLVRCGWYQRVNGWRQFPLALAEAFTFSNCQETMVDGVIVVGEIDKKSVYAVLSRAKSLKLCRFSQIDALDNFAKRDLEPEKEEMRRMNKQIN</sequence>
<dbReference type="Proteomes" id="UP000829354">
    <property type="component" value="Chromosome X"/>
</dbReference>
<evidence type="ECO:0000259" key="2">
    <source>
        <dbReference type="Pfam" id="PF05970"/>
    </source>
</evidence>
<evidence type="ECO:0000313" key="4">
    <source>
        <dbReference type="Proteomes" id="UP000829354"/>
    </source>
</evidence>
<proteinExistence type="inferred from homology"/>
<dbReference type="GO" id="GO:0016787">
    <property type="term" value="F:hydrolase activity"/>
    <property type="evidence" value="ECO:0007669"/>
    <property type="project" value="UniProtKB-KW"/>
</dbReference>
<dbReference type="PANTHER" id="PTHR47642:SF5">
    <property type="entry name" value="ATP-DEPENDENT DNA HELICASE"/>
    <property type="match status" value="1"/>
</dbReference>
<comment type="similarity">
    <text evidence="1">Belongs to the helicase family.</text>
</comment>